<protein>
    <submittedName>
        <fullName evidence="1">Uncharacterized protein</fullName>
    </submittedName>
</protein>
<gene>
    <name evidence="1" type="ORF">S12H4_14519</name>
</gene>
<accession>X1STV6</accession>
<proteinExistence type="predicted"/>
<evidence type="ECO:0000313" key="1">
    <source>
        <dbReference type="EMBL" id="GAI82551.1"/>
    </source>
</evidence>
<dbReference type="EMBL" id="BARW01006923">
    <property type="protein sequence ID" value="GAI82551.1"/>
    <property type="molecule type" value="Genomic_DNA"/>
</dbReference>
<reference evidence="1" key="1">
    <citation type="journal article" date="2014" name="Front. Microbiol.">
        <title>High frequency of phylogenetically diverse reductive dehalogenase-homologous genes in deep subseafloor sedimentary metagenomes.</title>
        <authorList>
            <person name="Kawai M."/>
            <person name="Futagami T."/>
            <person name="Toyoda A."/>
            <person name="Takaki Y."/>
            <person name="Nishi S."/>
            <person name="Hori S."/>
            <person name="Arai W."/>
            <person name="Tsubouchi T."/>
            <person name="Morono Y."/>
            <person name="Uchiyama I."/>
            <person name="Ito T."/>
            <person name="Fujiyama A."/>
            <person name="Inagaki F."/>
            <person name="Takami H."/>
        </authorList>
    </citation>
    <scope>NUCLEOTIDE SEQUENCE</scope>
    <source>
        <strain evidence="1">Expedition CK06-06</strain>
    </source>
</reference>
<comment type="caution">
    <text evidence="1">The sequence shown here is derived from an EMBL/GenBank/DDBJ whole genome shotgun (WGS) entry which is preliminary data.</text>
</comment>
<dbReference type="AlphaFoldDB" id="X1STV6"/>
<organism evidence="1">
    <name type="scientific">marine sediment metagenome</name>
    <dbReference type="NCBI Taxonomy" id="412755"/>
    <lineage>
        <taxon>unclassified sequences</taxon>
        <taxon>metagenomes</taxon>
        <taxon>ecological metagenomes</taxon>
    </lineage>
</organism>
<name>X1STV6_9ZZZZ</name>
<sequence length="40" mass="4475">MGIKWKKVVQVAVEEAKAFRGVVGVSPTLRALFYRLVSKL</sequence>